<evidence type="ECO:0000313" key="2">
    <source>
        <dbReference type="EMBL" id="MCE2594824.1"/>
    </source>
</evidence>
<dbReference type="EMBL" id="JAIMJA010000007">
    <property type="protein sequence ID" value="MCE2594824.1"/>
    <property type="molecule type" value="Genomic_DNA"/>
</dbReference>
<proteinExistence type="predicted"/>
<sequence>MNFTKQIQDFNNKLDKFKRKLSAAYERKDEAMIKHFNQEIAKVEKLLKAAKGKQTYEIGNQGSAVLKMPFKRVLTKQEQADMGALKKSVKGLIVVHPMTALGRDLGVKEVTGYAPKPF</sequence>
<accession>A0ABS8W761</accession>
<dbReference type="InterPro" id="IPR021230">
    <property type="entry name" value="DUF2810"/>
</dbReference>
<organism evidence="2 3">
    <name type="scientific">Motilimonas cestriensis</name>
    <dbReference type="NCBI Taxonomy" id="2742685"/>
    <lineage>
        <taxon>Bacteria</taxon>
        <taxon>Pseudomonadati</taxon>
        <taxon>Pseudomonadota</taxon>
        <taxon>Gammaproteobacteria</taxon>
        <taxon>Alteromonadales</taxon>
        <taxon>Alteromonadales genera incertae sedis</taxon>
        <taxon>Motilimonas</taxon>
    </lineage>
</organism>
<dbReference type="RefSeq" id="WP_233052337.1">
    <property type="nucleotide sequence ID" value="NZ_JAIMJA010000007.1"/>
</dbReference>
<keyword evidence="1" id="KW-0175">Coiled coil</keyword>
<keyword evidence="3" id="KW-1185">Reference proteome</keyword>
<name>A0ABS8W761_9GAMM</name>
<reference evidence="2 3" key="1">
    <citation type="journal article" date="2022" name="Environ. Microbiol. Rep.">
        <title>Eco-phylogenetic analyses reveal divergent evolution of vitamin B12 metabolism in the marine bacterial family 'Psychromonadaceae'.</title>
        <authorList>
            <person name="Jin X."/>
            <person name="Yang Y."/>
            <person name="Cao H."/>
            <person name="Gao B."/>
            <person name="Zhao Z."/>
        </authorList>
    </citation>
    <scope>NUCLEOTIDE SEQUENCE [LARGE SCALE GENOMIC DNA]</scope>
    <source>
        <strain evidence="2 3">MKS20</strain>
    </source>
</reference>
<feature type="coiled-coil region" evidence="1">
    <location>
        <begin position="7"/>
        <end position="53"/>
    </location>
</feature>
<comment type="caution">
    <text evidence="2">The sequence shown here is derived from an EMBL/GenBank/DDBJ whole genome shotgun (WGS) entry which is preliminary data.</text>
</comment>
<evidence type="ECO:0000313" key="3">
    <source>
        <dbReference type="Proteomes" id="UP001201273"/>
    </source>
</evidence>
<dbReference type="Gene3D" id="3.30.1370.150">
    <property type="entry name" value="Uncharacterised protein PF10928, DUF2810"/>
    <property type="match status" value="1"/>
</dbReference>
<dbReference type="Proteomes" id="UP001201273">
    <property type="component" value="Unassembled WGS sequence"/>
</dbReference>
<dbReference type="Pfam" id="PF10928">
    <property type="entry name" value="DUF2810"/>
    <property type="match status" value="1"/>
</dbReference>
<protein>
    <submittedName>
        <fullName evidence="2">YibL family ribosome-associated protein</fullName>
    </submittedName>
</protein>
<gene>
    <name evidence="2" type="ORF">K6Y31_08345</name>
</gene>
<evidence type="ECO:0000256" key="1">
    <source>
        <dbReference type="SAM" id="Coils"/>
    </source>
</evidence>
<dbReference type="NCBIfam" id="NF008244">
    <property type="entry name" value="PRK11020.1"/>
    <property type="match status" value="1"/>
</dbReference>